<evidence type="ECO:0000256" key="8">
    <source>
        <dbReference type="ARBA" id="ARBA00033033"/>
    </source>
</evidence>
<evidence type="ECO:0000256" key="6">
    <source>
        <dbReference type="ARBA" id="ARBA00022917"/>
    </source>
</evidence>
<protein>
    <recommendedName>
        <fullName evidence="2">arginine--tRNA ligase</fullName>
        <ecNumber evidence="2">6.1.1.19</ecNumber>
    </recommendedName>
    <alternativeName>
        <fullName evidence="8">Arginyl-tRNA synthetase</fullName>
    </alternativeName>
</protein>
<evidence type="ECO:0000256" key="4">
    <source>
        <dbReference type="ARBA" id="ARBA00022741"/>
    </source>
</evidence>
<dbReference type="InterPro" id="IPR001412">
    <property type="entry name" value="aa-tRNA-synth_I_CS"/>
</dbReference>
<dbReference type="GO" id="GO:0016627">
    <property type="term" value="F:oxidoreductase activity, acting on the CH-CH group of donors"/>
    <property type="evidence" value="ECO:0007669"/>
    <property type="project" value="InterPro"/>
</dbReference>
<dbReference type="GO" id="GO:0004814">
    <property type="term" value="F:arginine-tRNA ligase activity"/>
    <property type="evidence" value="ECO:0007669"/>
    <property type="project" value="UniProtKB-EC"/>
</dbReference>
<dbReference type="SMART" id="SM00836">
    <property type="entry name" value="DALR_1"/>
    <property type="match status" value="1"/>
</dbReference>
<evidence type="ECO:0000256" key="9">
    <source>
        <dbReference type="ARBA" id="ARBA00049339"/>
    </source>
</evidence>
<dbReference type="SUPFAM" id="SSF55190">
    <property type="entry name" value="Arginyl-tRNA synthetase (ArgRS), N-terminal 'additional' domain"/>
    <property type="match status" value="1"/>
</dbReference>
<name>A0A9D5CRD4_9LILI</name>
<comment type="similarity">
    <text evidence="1 10">Belongs to the class-I aminoacyl-tRNA synthetase family.</text>
</comment>
<dbReference type="Gene3D" id="2.40.110.10">
    <property type="entry name" value="Butyryl-CoA Dehydrogenase, subunit A, domain 2"/>
    <property type="match status" value="1"/>
</dbReference>
<keyword evidence="5 10" id="KW-0067">ATP-binding</keyword>
<evidence type="ECO:0000256" key="7">
    <source>
        <dbReference type="ARBA" id="ARBA00023146"/>
    </source>
</evidence>
<evidence type="ECO:0000313" key="13">
    <source>
        <dbReference type="Proteomes" id="UP001085076"/>
    </source>
</evidence>
<dbReference type="SUPFAM" id="SSF56645">
    <property type="entry name" value="Acyl-CoA dehydrogenase NM domain-like"/>
    <property type="match status" value="1"/>
</dbReference>
<organism evidence="12 13">
    <name type="scientific">Dioscorea zingiberensis</name>
    <dbReference type="NCBI Taxonomy" id="325984"/>
    <lineage>
        <taxon>Eukaryota</taxon>
        <taxon>Viridiplantae</taxon>
        <taxon>Streptophyta</taxon>
        <taxon>Embryophyta</taxon>
        <taxon>Tracheophyta</taxon>
        <taxon>Spermatophyta</taxon>
        <taxon>Magnoliopsida</taxon>
        <taxon>Liliopsida</taxon>
        <taxon>Dioscoreales</taxon>
        <taxon>Dioscoreaceae</taxon>
        <taxon>Dioscorea</taxon>
    </lineage>
</organism>
<dbReference type="Gene3D" id="1.10.730.10">
    <property type="entry name" value="Isoleucyl-tRNA Synthetase, Domain 1"/>
    <property type="match status" value="1"/>
</dbReference>
<evidence type="ECO:0000259" key="11">
    <source>
        <dbReference type="SMART" id="SM00836"/>
    </source>
</evidence>
<dbReference type="Pfam" id="PF02771">
    <property type="entry name" value="Acyl-CoA_dh_N"/>
    <property type="match status" value="1"/>
</dbReference>
<keyword evidence="13" id="KW-1185">Reference proteome</keyword>
<reference evidence="12" key="1">
    <citation type="submission" date="2021-03" db="EMBL/GenBank/DDBJ databases">
        <authorList>
            <person name="Li Z."/>
            <person name="Yang C."/>
        </authorList>
    </citation>
    <scope>NUCLEOTIDE SEQUENCE</scope>
    <source>
        <strain evidence="12">Dzin_1.0</strain>
        <tissue evidence="12">Leaf</tissue>
    </source>
</reference>
<keyword evidence="7 10" id="KW-0030">Aminoacyl-tRNA synthetase</keyword>
<dbReference type="EC" id="6.1.1.19" evidence="2"/>
<evidence type="ECO:0000256" key="2">
    <source>
        <dbReference type="ARBA" id="ARBA00012837"/>
    </source>
</evidence>
<comment type="catalytic activity">
    <reaction evidence="9">
        <text>tRNA(Arg) + L-arginine + ATP = L-arginyl-tRNA(Arg) + AMP + diphosphate</text>
        <dbReference type="Rhea" id="RHEA:20301"/>
        <dbReference type="Rhea" id="RHEA-COMP:9658"/>
        <dbReference type="Rhea" id="RHEA-COMP:9673"/>
        <dbReference type="ChEBI" id="CHEBI:30616"/>
        <dbReference type="ChEBI" id="CHEBI:32682"/>
        <dbReference type="ChEBI" id="CHEBI:33019"/>
        <dbReference type="ChEBI" id="CHEBI:78442"/>
        <dbReference type="ChEBI" id="CHEBI:78513"/>
        <dbReference type="ChEBI" id="CHEBI:456215"/>
        <dbReference type="EC" id="6.1.1.19"/>
    </reaction>
</comment>
<dbReference type="GO" id="GO:0006420">
    <property type="term" value="P:arginyl-tRNA aminoacylation"/>
    <property type="evidence" value="ECO:0007669"/>
    <property type="project" value="InterPro"/>
</dbReference>
<keyword evidence="3 10" id="KW-0436">Ligase</keyword>
<dbReference type="InterPro" id="IPR046373">
    <property type="entry name" value="Acyl-CoA_Oxase/DH_mid-dom_sf"/>
</dbReference>
<sequence>MKHWEKAEFPYHAIPKLASLKVAGGTIKGYGCPGLSLTGSAIAIAEVARVDASCSTFILVHSSLAMLTIGLCGSEEQKQKYLLSLAQLQTVACWGLTEPDYGSDASSLRTTTTKVSGGWILDGQKRWIGNNTFADVLVIFARNMEINQINGNNAMGIWAKIKGTTGEFRNPNSVGQAIVKNLSPSEMIESTSVAGPGFVNIGLSNKWIAQSIHNMLSNGIGTWAPLLPVSRALVDFSSPNIANEMHVGHLRYRLNVEKADWVIYLTNVGQSLHFSMVFSGNTVVYLLYAHTRICSIIRKSGEDIEDLKRTRTIVLGHADERILSLHLIRFVEIVEEACTNLLPNVLCKYLYDLSDQFSGFYTSCQVVRSPEETSSCYYVRQLLWL</sequence>
<feature type="domain" description="DALR anticodon binding" evidence="11">
    <location>
        <begin position="286"/>
        <end position="383"/>
    </location>
</feature>
<dbReference type="GO" id="GO:0005524">
    <property type="term" value="F:ATP binding"/>
    <property type="evidence" value="ECO:0007669"/>
    <property type="project" value="UniProtKB-KW"/>
</dbReference>
<dbReference type="InterPro" id="IPR001278">
    <property type="entry name" value="Arg-tRNA-ligase"/>
</dbReference>
<reference evidence="12" key="2">
    <citation type="journal article" date="2022" name="Hortic Res">
        <title>The genome of Dioscorea zingiberensis sheds light on the biosynthesis, origin and evolution of the medicinally important diosgenin saponins.</title>
        <authorList>
            <person name="Li Y."/>
            <person name="Tan C."/>
            <person name="Li Z."/>
            <person name="Guo J."/>
            <person name="Li S."/>
            <person name="Chen X."/>
            <person name="Wang C."/>
            <person name="Dai X."/>
            <person name="Yang H."/>
            <person name="Song W."/>
            <person name="Hou L."/>
            <person name="Xu J."/>
            <person name="Tong Z."/>
            <person name="Xu A."/>
            <person name="Yuan X."/>
            <person name="Wang W."/>
            <person name="Yang Q."/>
            <person name="Chen L."/>
            <person name="Sun Z."/>
            <person name="Wang K."/>
            <person name="Pan B."/>
            <person name="Chen J."/>
            <person name="Bao Y."/>
            <person name="Liu F."/>
            <person name="Qi X."/>
            <person name="Gang D.R."/>
            <person name="Wen J."/>
            <person name="Li J."/>
        </authorList>
    </citation>
    <scope>NUCLEOTIDE SEQUENCE</scope>
    <source>
        <strain evidence="12">Dzin_1.0</strain>
    </source>
</reference>
<dbReference type="InterPro" id="IPR035684">
    <property type="entry name" value="ArgRS_core"/>
</dbReference>
<proteinExistence type="inferred from homology"/>
<evidence type="ECO:0000256" key="3">
    <source>
        <dbReference type="ARBA" id="ARBA00022598"/>
    </source>
</evidence>
<dbReference type="PROSITE" id="PS00178">
    <property type="entry name" value="AA_TRNA_LIGASE_I"/>
    <property type="match status" value="1"/>
</dbReference>
<dbReference type="AlphaFoldDB" id="A0A9D5CRD4"/>
<dbReference type="InterPro" id="IPR036695">
    <property type="entry name" value="Arg-tRNA-synth_N_sf"/>
</dbReference>
<evidence type="ECO:0000313" key="12">
    <source>
        <dbReference type="EMBL" id="KAJ0978266.1"/>
    </source>
</evidence>
<dbReference type="EMBL" id="JAGGNH010000003">
    <property type="protein sequence ID" value="KAJ0978266.1"/>
    <property type="molecule type" value="Genomic_DNA"/>
</dbReference>
<keyword evidence="6 10" id="KW-0648">Protein biosynthesis</keyword>
<dbReference type="OrthoDB" id="435240at2759"/>
<dbReference type="InterPro" id="IPR009100">
    <property type="entry name" value="AcylCoA_DH/oxidase_NM_dom_sf"/>
</dbReference>
<dbReference type="PANTHER" id="PTHR11956:SF5">
    <property type="entry name" value="ARGININE--TRNA LIGASE, CYTOPLASMIC"/>
    <property type="match status" value="1"/>
</dbReference>
<dbReference type="Pfam" id="PF02770">
    <property type="entry name" value="Acyl-CoA_dh_M"/>
    <property type="match status" value="1"/>
</dbReference>
<evidence type="ECO:0000256" key="10">
    <source>
        <dbReference type="RuleBase" id="RU363038"/>
    </source>
</evidence>
<dbReference type="PANTHER" id="PTHR11956">
    <property type="entry name" value="ARGINYL-TRNA SYNTHETASE"/>
    <property type="match status" value="1"/>
</dbReference>
<evidence type="ECO:0000256" key="5">
    <source>
        <dbReference type="ARBA" id="ARBA00022840"/>
    </source>
</evidence>
<dbReference type="GO" id="GO:0005737">
    <property type="term" value="C:cytoplasm"/>
    <property type="evidence" value="ECO:0007669"/>
    <property type="project" value="InterPro"/>
</dbReference>
<evidence type="ECO:0000256" key="1">
    <source>
        <dbReference type="ARBA" id="ARBA00005594"/>
    </source>
</evidence>
<comment type="caution">
    <text evidence="12">The sequence shown here is derived from an EMBL/GenBank/DDBJ whole genome shotgun (WGS) entry which is preliminary data.</text>
</comment>
<dbReference type="Gene3D" id="1.10.540.10">
    <property type="entry name" value="Acyl-CoA dehydrogenase/oxidase, N-terminal domain"/>
    <property type="match status" value="1"/>
</dbReference>
<dbReference type="InterPro" id="IPR008909">
    <property type="entry name" value="DALR_anticod-bd"/>
</dbReference>
<dbReference type="InterPro" id="IPR013786">
    <property type="entry name" value="AcylCoA_DH/ox_N"/>
</dbReference>
<gene>
    <name evidence="12" type="ORF">J5N97_013740</name>
</gene>
<accession>A0A9D5CRD4</accession>
<dbReference type="Pfam" id="PF00750">
    <property type="entry name" value="tRNA-synt_1d"/>
    <property type="match status" value="1"/>
</dbReference>
<dbReference type="SUPFAM" id="SSF47323">
    <property type="entry name" value="Anticodon-binding domain of a subclass of class I aminoacyl-tRNA synthetases"/>
    <property type="match status" value="1"/>
</dbReference>
<dbReference type="Pfam" id="PF05746">
    <property type="entry name" value="DALR_1"/>
    <property type="match status" value="1"/>
</dbReference>
<dbReference type="InterPro" id="IPR009080">
    <property type="entry name" value="tRNAsynth_Ia_anticodon-bd"/>
</dbReference>
<dbReference type="InterPro" id="IPR006091">
    <property type="entry name" value="Acyl-CoA_Oxase/DH_mid-dom"/>
</dbReference>
<dbReference type="GO" id="GO:0050660">
    <property type="term" value="F:flavin adenine dinucleotide binding"/>
    <property type="evidence" value="ECO:0007669"/>
    <property type="project" value="InterPro"/>
</dbReference>
<dbReference type="InterPro" id="IPR037069">
    <property type="entry name" value="AcylCoA_DH/ox_N_sf"/>
</dbReference>
<dbReference type="Proteomes" id="UP001085076">
    <property type="component" value="Miscellaneous, Linkage group lg03"/>
</dbReference>
<keyword evidence="4 10" id="KW-0547">Nucleotide-binding</keyword>